<dbReference type="Pfam" id="PF00550">
    <property type="entry name" value="PP-binding"/>
    <property type="match status" value="1"/>
</dbReference>
<dbReference type="AlphaFoldDB" id="A0A364L811"/>
<dbReference type="InterPro" id="IPR000873">
    <property type="entry name" value="AMP-dep_synth/lig_dom"/>
</dbReference>
<dbReference type="InterPro" id="IPR020845">
    <property type="entry name" value="AMP-binding_CS"/>
</dbReference>
<evidence type="ECO:0000256" key="2">
    <source>
        <dbReference type="ARBA" id="ARBA00022553"/>
    </source>
</evidence>
<keyword evidence="5" id="KW-1185">Reference proteome</keyword>
<keyword evidence="1" id="KW-0596">Phosphopantetheine</keyword>
<dbReference type="GO" id="GO:0031177">
    <property type="term" value="F:phosphopantetheine binding"/>
    <property type="evidence" value="ECO:0007669"/>
    <property type="project" value="InterPro"/>
</dbReference>
<dbReference type="Gene3D" id="3.40.50.12780">
    <property type="entry name" value="N-terminal domain of ligase-like"/>
    <property type="match status" value="1"/>
</dbReference>
<comment type="caution">
    <text evidence="4">The sequence shown here is derived from an EMBL/GenBank/DDBJ whole genome shotgun (WGS) entry which is preliminary data.</text>
</comment>
<evidence type="ECO:0000259" key="3">
    <source>
        <dbReference type="PROSITE" id="PS50075"/>
    </source>
</evidence>
<name>A0A364L811_TALAM</name>
<dbReference type="InterPro" id="IPR036736">
    <property type="entry name" value="ACP-like_sf"/>
</dbReference>
<dbReference type="SUPFAM" id="SSF47336">
    <property type="entry name" value="ACP-like"/>
    <property type="match status" value="1"/>
</dbReference>
<dbReference type="SUPFAM" id="SSF56801">
    <property type="entry name" value="Acetyl-CoA synthetase-like"/>
    <property type="match status" value="1"/>
</dbReference>
<dbReference type="SUPFAM" id="SSF51735">
    <property type="entry name" value="NAD(P)-binding Rossmann-fold domains"/>
    <property type="match status" value="1"/>
</dbReference>
<dbReference type="SMART" id="SM00823">
    <property type="entry name" value="PKS_PP"/>
    <property type="match status" value="1"/>
</dbReference>
<evidence type="ECO:0000313" key="4">
    <source>
        <dbReference type="EMBL" id="RAO71942.1"/>
    </source>
</evidence>
<dbReference type="Pfam" id="PF07993">
    <property type="entry name" value="NAD_binding_4"/>
    <property type="match status" value="1"/>
</dbReference>
<dbReference type="STRING" id="1196081.A0A364L811"/>
<dbReference type="PROSITE" id="PS50075">
    <property type="entry name" value="CARRIER"/>
    <property type="match status" value="1"/>
</dbReference>
<evidence type="ECO:0000313" key="5">
    <source>
        <dbReference type="Proteomes" id="UP000249363"/>
    </source>
</evidence>
<dbReference type="Pfam" id="PF23562">
    <property type="entry name" value="AMP-binding_C_3"/>
    <property type="match status" value="1"/>
</dbReference>
<dbReference type="InterPro" id="IPR013120">
    <property type="entry name" value="FAR_NAD-bd"/>
</dbReference>
<dbReference type="InterPro" id="IPR042099">
    <property type="entry name" value="ANL_N_sf"/>
</dbReference>
<dbReference type="InterPro" id="IPR051414">
    <property type="entry name" value="Adenylate-forming_Reductase"/>
</dbReference>
<reference evidence="4 5" key="1">
    <citation type="journal article" date="2017" name="Biotechnol. Biofuels">
        <title>Differential beta-glucosidase expression as a function of carbon source availability in Talaromyces amestolkiae: a genomic and proteomic approach.</title>
        <authorList>
            <person name="de Eugenio L.I."/>
            <person name="Mendez-Liter J.A."/>
            <person name="Nieto-Dominguez M."/>
            <person name="Alonso L."/>
            <person name="Gil-Munoz J."/>
            <person name="Barriuso J."/>
            <person name="Prieto A."/>
            <person name="Martinez M.J."/>
        </authorList>
    </citation>
    <scope>NUCLEOTIDE SEQUENCE [LARGE SCALE GENOMIC DNA]</scope>
    <source>
        <strain evidence="4 5">CIB</strain>
    </source>
</reference>
<accession>A0A364L811</accession>
<dbReference type="OrthoDB" id="429813at2759"/>
<dbReference type="InterPro" id="IPR036291">
    <property type="entry name" value="NAD(P)-bd_dom_sf"/>
</dbReference>
<dbReference type="EMBL" id="MIKG01000017">
    <property type="protein sequence ID" value="RAO71942.1"/>
    <property type="molecule type" value="Genomic_DNA"/>
</dbReference>
<gene>
    <name evidence="4" type="ORF">BHQ10_007954</name>
</gene>
<dbReference type="InterPro" id="IPR020806">
    <property type="entry name" value="PKS_PP-bd"/>
</dbReference>
<dbReference type="InterPro" id="IPR009081">
    <property type="entry name" value="PP-bd_ACP"/>
</dbReference>
<dbReference type="PANTHER" id="PTHR43439">
    <property type="entry name" value="PHENYLACETATE-COENZYME A LIGASE"/>
    <property type="match status" value="1"/>
</dbReference>
<dbReference type="GeneID" id="63797169"/>
<dbReference type="RefSeq" id="XP_040736457.1">
    <property type="nucleotide sequence ID" value="XM_040880706.1"/>
</dbReference>
<dbReference type="PROSITE" id="PS00455">
    <property type="entry name" value="AMP_BINDING"/>
    <property type="match status" value="1"/>
</dbReference>
<dbReference type="Pfam" id="PF00501">
    <property type="entry name" value="AMP-binding"/>
    <property type="match status" value="1"/>
</dbReference>
<keyword evidence="2" id="KW-0597">Phosphoprotein</keyword>
<dbReference type="Gene3D" id="1.10.1200.10">
    <property type="entry name" value="ACP-like"/>
    <property type="match status" value="1"/>
</dbReference>
<dbReference type="Gene3D" id="3.40.50.720">
    <property type="entry name" value="NAD(P)-binding Rossmann-like Domain"/>
    <property type="match status" value="1"/>
</dbReference>
<organism evidence="4 5">
    <name type="scientific">Talaromyces amestolkiae</name>
    <dbReference type="NCBI Taxonomy" id="1196081"/>
    <lineage>
        <taxon>Eukaryota</taxon>
        <taxon>Fungi</taxon>
        <taxon>Dikarya</taxon>
        <taxon>Ascomycota</taxon>
        <taxon>Pezizomycotina</taxon>
        <taxon>Eurotiomycetes</taxon>
        <taxon>Eurotiomycetidae</taxon>
        <taxon>Eurotiales</taxon>
        <taxon>Trichocomaceae</taxon>
        <taxon>Talaromyces</taxon>
        <taxon>Talaromyces sect. Talaromyces</taxon>
    </lineage>
</organism>
<proteinExistence type="predicted"/>
<evidence type="ECO:0000256" key="1">
    <source>
        <dbReference type="ARBA" id="ARBA00022450"/>
    </source>
</evidence>
<dbReference type="PANTHER" id="PTHR43439:SF2">
    <property type="entry name" value="ENZYME, PUTATIVE (JCVI)-RELATED"/>
    <property type="match status" value="1"/>
</dbReference>
<dbReference type="Proteomes" id="UP000249363">
    <property type="component" value="Unassembled WGS sequence"/>
</dbReference>
<sequence length="1038" mass="116241">MAAVVQNTHMETFQEKQSSVIQHVETAEETKPQTIDGLIRHRANLLGDAPLVYYPHTGIDYVGYSMRKLDIFACRVAQKLASRLPSRTSSSEKPIVVSLLGPSDLNYLTTFWALSKLGHSVLFLSTRISLEAYASLLERTESKHIVITKDFGDTAEDLTKRIPGLQIDYIATDDWYNFAIEDSQIDTNLTPNLDLAQEEKYVSWIIHSSGSTGLPKPIFQTHKAALGNYALNMNMRGFITLPLYHNYGISCLHRSIFSGKRIHLYNPSLPLARQYLLGTMQANDFEVFYGVPYALKLLAEVEEGIEALRKCKIVLFSGSPCPDSLGDKLVANGVHLVSQIGSTETGQLMTSERPREDKLWDWLRPSAAVNPYLRFEERSAGIYEAVVLDGWPSKVLSNRPDGAYATKDLFMKHPDIEAYKYYARLDDTIVLVNGEKVIPLALEGSVRQDPAVAEVLVFGAQKVSIGMIVILTEAGAALSKDELIEQIWPRVEQAQIEMPAFGRLSKDMVFLLPPDTQYPRTDKGTVIRQAAYRKFAELIESAYDDKQTPAELETLSEPELRQFLENELQGILPPKSRKLLDEDADFFNIGMDSLQATQLRSIISRRIDVGGKELGLNVAFDNPTVKLLAHHLLSLRTGVLDINNSVEDTMQYLIEKYSVFKQHKPLPNGLDGRYIVITGTSGSLGSHTAANLALQPNVRIIYCLIRAGSVMEAYERLAKSLRERRLYDNLTDTARSKLVALPANLSDPNLGFDEHTYNLITSQITDLIHCAWSVNFNWQLASFEKDNIAGVKNLIDLCLKSQRPTPASFNFCSSISAVVNTAEDEIPEALPKSLSYAQEMGYAQSKLVAENICIKAAEHTGIRARVLRIGQVIGDTQHGVWNTTEAIPLMIQSAITIGALPRLNETHRWLPVDVVAQSIIDHSFSTFESGVLNIVNHNNFHWTTDLIPHLHKAGLQFTELETSEWLRKLRVSNPDPTVNPPIKLVEFWTTKYGSGEGLRKSYVWRTEVARRFSKALEETGGLGQEDVAKMVQYFKTVW</sequence>
<feature type="domain" description="Carrier" evidence="3">
    <location>
        <begin position="555"/>
        <end position="636"/>
    </location>
</feature>
<protein>
    <recommendedName>
        <fullName evidence="3">Carrier domain-containing protein</fullName>
    </recommendedName>
</protein>